<accession>A0A8J6DF14</accession>
<sequence length="621" mass="71236">GAKNSTSIRPAEPVSETRLSKLSSVSSSTSEAAARRAAARSRATPGNSAKRRRRMAARCGGGSREGWGSAGVCEGRASDHAPTGCARAVADADWLRASGVAGAGLAGNRRVAATRGGDMATYHPYQRAGHMQLPRADAIRSRLIDTFSLIEHLQGISQAVPRHTIRELVDPSRQKKLMLRDQHQLVRFSIKPRHVERITHGRRLLSRLRVRCNQRPPLSLWAGWVLEKLLESSNAKLWPLKLTLELAAWFILLMFILEILLMWLSSFFFFWKNAWNVFDFVITILSLIPEMVVLGGVESQSVWLQLLRICRVLRSLKLFARFRQIRVIILALVRALKSMTFLWLLLLIFFYIFAVAGVYFFENYTRSPRQDLEYQMFFSDILNSLVTVFILFTLDHWYALLQDTWKVPEVSRTFSSIYVILWLLLGSIIFRNIIVAMMVTNFQNIRNELNEEMTHLEVQHKADMFKRQIIQRRQNLSPEGQRSSTSKVNIREESQEELSPLSEKLSEETSTEVNSETPPLKPERSKQTKSISFFSSTEPSSRSSTPSSSSSSSSYPSKARFLSSTDQLDWETHVHQNLPGLMEMDQDERVVWPRDSLFRYFELLEKLQYNLEERKRLQEFA</sequence>
<dbReference type="PANTHER" id="PTHR46923">
    <property type="entry name" value="CATION CHANNEL SPERM-ASSOCIATED PROTEIN 2"/>
    <property type="match status" value="1"/>
</dbReference>
<evidence type="ECO:0000256" key="6">
    <source>
        <dbReference type="SAM" id="Phobius"/>
    </source>
</evidence>
<dbReference type="Proteomes" id="UP000700334">
    <property type="component" value="Unassembled WGS sequence"/>
</dbReference>
<feature type="region of interest" description="Disordered" evidence="5">
    <location>
        <begin position="1"/>
        <end position="68"/>
    </location>
</feature>
<keyword evidence="2 6" id="KW-0812">Transmembrane</keyword>
<evidence type="ECO:0000259" key="7">
    <source>
        <dbReference type="Pfam" id="PF00520"/>
    </source>
</evidence>
<evidence type="ECO:0000256" key="2">
    <source>
        <dbReference type="ARBA" id="ARBA00022692"/>
    </source>
</evidence>
<feature type="domain" description="Ion transport" evidence="7">
    <location>
        <begin position="242"/>
        <end position="448"/>
    </location>
</feature>
<feature type="compositionally biased region" description="Low complexity" evidence="5">
    <location>
        <begin position="530"/>
        <end position="557"/>
    </location>
</feature>
<reference evidence="8" key="1">
    <citation type="journal article" date="2021" name="Evol. Appl.">
        <title>The genome of the Pyrenean desman and the effects of bottlenecks and inbreeding on the genomic landscape of an endangered species.</title>
        <authorList>
            <person name="Escoda L."/>
            <person name="Castresana J."/>
        </authorList>
    </citation>
    <scope>NUCLEOTIDE SEQUENCE</scope>
    <source>
        <strain evidence="8">IBE-C5619</strain>
    </source>
</reference>
<name>A0A8J6DF14_GALPY</name>
<protein>
    <submittedName>
        <fullName evidence="8">Cation channel sperm-associated protein 2</fullName>
    </submittedName>
</protein>
<dbReference type="GO" id="GO:0030317">
    <property type="term" value="P:flagellated sperm motility"/>
    <property type="evidence" value="ECO:0007669"/>
    <property type="project" value="InterPro"/>
</dbReference>
<dbReference type="SUPFAM" id="SSF81324">
    <property type="entry name" value="Voltage-gated potassium channels"/>
    <property type="match status" value="1"/>
</dbReference>
<evidence type="ECO:0000256" key="1">
    <source>
        <dbReference type="ARBA" id="ARBA00004141"/>
    </source>
</evidence>
<dbReference type="FunFam" id="1.10.287.70:FF:000115">
    <property type="entry name" value="Cation channel sperm-associated protein 2"/>
    <property type="match status" value="1"/>
</dbReference>
<evidence type="ECO:0000313" key="9">
    <source>
        <dbReference type="Proteomes" id="UP000700334"/>
    </source>
</evidence>
<dbReference type="InterPro" id="IPR027359">
    <property type="entry name" value="Volt_channel_dom_sf"/>
</dbReference>
<dbReference type="EMBL" id="JAGFMF010012266">
    <property type="protein sequence ID" value="KAG8505340.1"/>
    <property type="molecule type" value="Genomic_DNA"/>
</dbReference>
<gene>
    <name evidence="8" type="ORF">J0S82_001144</name>
</gene>
<dbReference type="Gene3D" id="1.20.120.350">
    <property type="entry name" value="Voltage-gated potassium channels. Chain C"/>
    <property type="match status" value="1"/>
</dbReference>
<feature type="transmembrane region" description="Helical" evidence="6">
    <location>
        <begin position="419"/>
        <end position="439"/>
    </location>
</feature>
<dbReference type="Gene3D" id="1.10.287.70">
    <property type="match status" value="1"/>
</dbReference>
<dbReference type="InterPro" id="IPR005821">
    <property type="entry name" value="Ion_trans_dom"/>
</dbReference>
<dbReference type="AlphaFoldDB" id="A0A8J6DF14"/>
<feature type="transmembrane region" description="Helical" evidence="6">
    <location>
        <begin position="277"/>
        <end position="297"/>
    </location>
</feature>
<evidence type="ECO:0000313" key="8">
    <source>
        <dbReference type="EMBL" id="KAG8505340.1"/>
    </source>
</evidence>
<dbReference type="GO" id="GO:0048240">
    <property type="term" value="P:sperm capacitation"/>
    <property type="evidence" value="ECO:0007669"/>
    <property type="project" value="TreeGrafter"/>
</dbReference>
<dbReference type="PANTHER" id="PTHR46923:SF1">
    <property type="entry name" value="CATION CHANNEL SPERM-ASSOCIATED PROTEIN 2"/>
    <property type="match status" value="1"/>
</dbReference>
<dbReference type="OrthoDB" id="416585at2759"/>
<feature type="compositionally biased region" description="Polar residues" evidence="5">
    <location>
        <begin position="475"/>
        <end position="488"/>
    </location>
</feature>
<dbReference type="GO" id="GO:0005227">
    <property type="term" value="F:calcium-activated cation channel activity"/>
    <property type="evidence" value="ECO:0007669"/>
    <property type="project" value="InterPro"/>
</dbReference>
<proteinExistence type="predicted"/>
<feature type="region of interest" description="Disordered" evidence="5">
    <location>
        <begin position="475"/>
        <end position="558"/>
    </location>
</feature>
<feature type="transmembrane region" description="Helical" evidence="6">
    <location>
        <begin position="342"/>
        <end position="361"/>
    </location>
</feature>
<keyword evidence="3 6" id="KW-1133">Transmembrane helix</keyword>
<keyword evidence="9" id="KW-1185">Reference proteome</keyword>
<feature type="transmembrane region" description="Helical" evidence="6">
    <location>
        <begin position="381"/>
        <end position="399"/>
    </location>
</feature>
<evidence type="ECO:0000256" key="5">
    <source>
        <dbReference type="SAM" id="MobiDB-lite"/>
    </source>
</evidence>
<dbReference type="GO" id="GO:0036128">
    <property type="term" value="C:CatSper complex"/>
    <property type="evidence" value="ECO:0007669"/>
    <property type="project" value="InterPro"/>
</dbReference>
<feature type="compositionally biased region" description="Gly residues" evidence="5">
    <location>
        <begin position="59"/>
        <end position="68"/>
    </location>
</feature>
<feature type="non-terminal residue" evidence="8">
    <location>
        <position position="621"/>
    </location>
</feature>
<feature type="non-terminal residue" evidence="8">
    <location>
        <position position="1"/>
    </location>
</feature>
<evidence type="ECO:0000256" key="3">
    <source>
        <dbReference type="ARBA" id="ARBA00022989"/>
    </source>
</evidence>
<feature type="transmembrane region" description="Helical" evidence="6">
    <location>
        <begin position="246"/>
        <end position="271"/>
    </location>
</feature>
<feature type="compositionally biased region" description="Low complexity" evidence="5">
    <location>
        <begin position="16"/>
        <end position="43"/>
    </location>
</feature>
<dbReference type="Pfam" id="PF00520">
    <property type="entry name" value="Ion_trans"/>
    <property type="match status" value="1"/>
</dbReference>
<dbReference type="GO" id="GO:0009566">
    <property type="term" value="P:fertilization"/>
    <property type="evidence" value="ECO:0007669"/>
    <property type="project" value="TreeGrafter"/>
</dbReference>
<comment type="caution">
    <text evidence="8">The sequence shown here is derived from an EMBL/GenBank/DDBJ whole genome shotgun (WGS) entry which is preliminary data.</text>
</comment>
<comment type="subcellular location">
    <subcellularLocation>
        <location evidence="1">Membrane</location>
        <topology evidence="1">Multi-pass membrane protein</topology>
    </subcellularLocation>
</comment>
<dbReference type="InterPro" id="IPR028747">
    <property type="entry name" value="CatSper2"/>
</dbReference>
<organism evidence="8 9">
    <name type="scientific">Galemys pyrenaicus</name>
    <name type="common">Iberian desman</name>
    <name type="synonym">Pyrenean desman</name>
    <dbReference type="NCBI Taxonomy" id="202257"/>
    <lineage>
        <taxon>Eukaryota</taxon>
        <taxon>Metazoa</taxon>
        <taxon>Chordata</taxon>
        <taxon>Craniata</taxon>
        <taxon>Vertebrata</taxon>
        <taxon>Euteleostomi</taxon>
        <taxon>Mammalia</taxon>
        <taxon>Eutheria</taxon>
        <taxon>Laurasiatheria</taxon>
        <taxon>Eulipotyphla</taxon>
        <taxon>Talpidae</taxon>
        <taxon>Galemys</taxon>
    </lineage>
</organism>
<keyword evidence="4 6" id="KW-0472">Membrane</keyword>
<evidence type="ECO:0000256" key="4">
    <source>
        <dbReference type="ARBA" id="ARBA00023136"/>
    </source>
</evidence>